<evidence type="ECO:0000313" key="1">
    <source>
        <dbReference type="EMBL" id="MDV7295608.1"/>
    </source>
</evidence>
<proteinExistence type="predicted"/>
<dbReference type="GO" id="GO:0004519">
    <property type="term" value="F:endonuclease activity"/>
    <property type="evidence" value="ECO:0007669"/>
    <property type="project" value="UniProtKB-KW"/>
</dbReference>
<name>A0AAE4VKN0_MYCFO</name>
<accession>A0AAE4VKN0</accession>
<dbReference type="InterPro" id="IPR048000">
    <property type="entry name" value="TnsA-like"/>
</dbReference>
<organism evidence="1 2">
    <name type="scientific">Mycolicibacterium fortuitum</name>
    <name type="common">Mycobacterium fortuitum</name>
    <dbReference type="NCBI Taxonomy" id="1766"/>
    <lineage>
        <taxon>Bacteria</taxon>
        <taxon>Bacillati</taxon>
        <taxon>Actinomycetota</taxon>
        <taxon>Actinomycetes</taxon>
        <taxon>Mycobacteriales</taxon>
        <taxon>Mycobacteriaceae</taxon>
        <taxon>Mycolicibacterium</taxon>
    </lineage>
</organism>
<keyword evidence="1" id="KW-0540">Nuclease</keyword>
<dbReference type="EMBL" id="JAWLVV010000086">
    <property type="protein sequence ID" value="MDV7295608.1"/>
    <property type="molecule type" value="Genomic_DNA"/>
</dbReference>
<keyword evidence="1" id="KW-0255">Endonuclease</keyword>
<evidence type="ECO:0000313" key="2">
    <source>
        <dbReference type="Proteomes" id="UP001186041"/>
    </source>
</evidence>
<reference evidence="1" key="1">
    <citation type="submission" date="2023-10" db="EMBL/GenBank/DDBJ databases">
        <title>Mycolicibacterium fortuitum clinical isolates causing pulmonary infections in humans.</title>
        <authorList>
            <person name="Mejia-Ponce P.M."/>
            <person name="Zenteno-Cuevas R."/>
            <person name="Licona-Cassani C."/>
        </authorList>
    </citation>
    <scope>NUCLEOTIDE SEQUENCE</scope>
    <source>
        <strain evidence="1">M8</strain>
    </source>
</reference>
<dbReference type="Proteomes" id="UP001186041">
    <property type="component" value="Unassembled WGS sequence"/>
</dbReference>
<gene>
    <name evidence="1" type="ORF">R4485_36255</name>
</gene>
<sequence>MTTQRSTAPVALPVNDAPYTKILYVDPETGRRVRSRIVAEIGHVCFETSAPIRYFPAYRGRRSHQGLYWFSRSASYVHFESRFEMTALMVLDFRGEAIAVSSNPFWLLWPRGTKPVRHAPDFFVRRRDGSVLIVDVKPAERITDKDREQHDLTRQCCIEIGWEYEEFTSITTAVERNLRVLSGYHHPRFAPPENARALIVARVRAAGSEGLQLAELVDIVRDCTGLSDELVVCAVYHMLWNAQLHADLNRLLAWDAVVRS</sequence>
<keyword evidence="1" id="KW-0378">Hydrolase</keyword>
<dbReference type="NCBIfam" id="NF033179">
    <property type="entry name" value="TnsA_like_Actin"/>
    <property type="match status" value="1"/>
</dbReference>
<comment type="caution">
    <text evidence="1">The sequence shown here is derived from an EMBL/GenBank/DDBJ whole genome shotgun (WGS) entry which is preliminary data.</text>
</comment>
<protein>
    <submittedName>
        <fullName evidence="1">TnsA-like heteromeric transposase endonuclease subunit</fullName>
    </submittedName>
</protein>
<dbReference type="AlphaFoldDB" id="A0AAE4VKN0"/>
<dbReference type="RefSeq" id="WP_081278885.1">
    <property type="nucleotide sequence ID" value="NZ_JACSHC010000022.1"/>
</dbReference>